<proteinExistence type="predicted"/>
<feature type="compositionally biased region" description="Basic residues" evidence="1">
    <location>
        <begin position="205"/>
        <end position="234"/>
    </location>
</feature>
<feature type="compositionally biased region" description="Low complexity" evidence="1">
    <location>
        <begin position="567"/>
        <end position="577"/>
    </location>
</feature>
<feature type="region of interest" description="Disordered" evidence="1">
    <location>
        <begin position="152"/>
        <end position="179"/>
    </location>
</feature>
<feature type="compositionally biased region" description="Basic and acidic residues" evidence="1">
    <location>
        <begin position="491"/>
        <end position="505"/>
    </location>
</feature>
<feature type="compositionally biased region" description="Basic residues" evidence="1">
    <location>
        <begin position="279"/>
        <end position="290"/>
    </location>
</feature>
<dbReference type="EMBL" id="CADCTL010000022">
    <property type="protein sequence ID" value="CAA9214555.1"/>
    <property type="molecule type" value="Genomic_DNA"/>
</dbReference>
<dbReference type="GO" id="GO:0009029">
    <property type="term" value="F:lipid-A 4'-kinase activity"/>
    <property type="evidence" value="ECO:0007669"/>
    <property type="project" value="UniProtKB-EC"/>
</dbReference>
<evidence type="ECO:0000313" key="2">
    <source>
        <dbReference type="EMBL" id="CAA9214555.1"/>
    </source>
</evidence>
<sequence>VRNPPRRPRRLRHSRRHAAPPRPARLPQAVPARRPVQRRGERAPAHHLALHDAGLRPGAHHPRPRHAALPVADRRRRGAGAGHAGGRARPDHAARRLLGGEPGGAGRFRARHREHLARTPLPHGGPARPRGLPRFPRLARRALDLRRPLGTDLHRGDLRAAPGDGLDRPRGRADPVRSHARHRVLDLPAPARGERRRHVFAAPRRRHLAQRRSHRQHGHAALRHRPLARLRRRHDGAAATRGGPRLHPRRGHQVLPPRGADRDPRRRRLPRPPDGAQLRRLHRRLHHHGPGARAGGADDRRLEAARAGSAVVPAVAGLPDPAPPAPARPAAARADRQPGGGTRVLRLPRPGRGHDQGHQLPLEARRKPGGDRPVRRRQDHAHPPPDRHPPRFGRARPARRRRRVPVDARGFRPARRLPAAGRGAVRRHRFRQHRPHGRRFAGRGVRGGPARRLPRDDPAPAQRLRNRDRRQRPVPFGRPAPAHRLGPRHVRPAEIRGPGRAEQQPRRRFGGAPAARPGTVEGDGHHRGAGVAPADPGAGGGQGAAAEGRRDGDVRAAHGSPEALDVAGAPGRSAGRPAGRERGRAM</sequence>
<feature type="compositionally biased region" description="Basic and acidic residues" evidence="1">
    <location>
        <begin position="547"/>
        <end position="556"/>
    </location>
</feature>
<feature type="compositionally biased region" description="Basic and acidic residues" evidence="1">
    <location>
        <begin position="380"/>
        <end position="389"/>
    </location>
</feature>
<reference evidence="2" key="1">
    <citation type="submission" date="2020-02" db="EMBL/GenBank/DDBJ databases">
        <authorList>
            <person name="Meier V. D."/>
        </authorList>
    </citation>
    <scope>NUCLEOTIDE SEQUENCE</scope>
    <source>
        <strain evidence="2">AVDCRST_MAG04</strain>
    </source>
</reference>
<dbReference type="EC" id="2.7.1.130" evidence="2"/>
<evidence type="ECO:0000256" key="1">
    <source>
        <dbReference type="SAM" id="MobiDB-lite"/>
    </source>
</evidence>
<feature type="compositionally biased region" description="Basic residues" evidence="1">
    <location>
        <begin position="1"/>
        <end position="19"/>
    </location>
</feature>
<keyword evidence="2" id="KW-0808">Transferase</keyword>
<feature type="compositionally biased region" description="Basic and acidic residues" evidence="1">
    <location>
        <begin position="352"/>
        <end position="373"/>
    </location>
</feature>
<protein>
    <submittedName>
        <fullName evidence="2">Tetraacyldisaccharide 4'-kinase</fullName>
        <ecNumber evidence="2">2.7.1.130</ecNumber>
    </submittedName>
</protein>
<feature type="compositionally biased region" description="Low complexity" evidence="1">
    <location>
        <begin position="25"/>
        <end position="34"/>
    </location>
</feature>
<feature type="region of interest" description="Disordered" evidence="1">
    <location>
        <begin position="205"/>
        <end position="586"/>
    </location>
</feature>
<gene>
    <name evidence="2" type="ORF">AVDCRST_MAG04-307</name>
</gene>
<name>A0A6J4H537_9PROT</name>
<keyword evidence="2" id="KW-0418">Kinase</keyword>
<feature type="compositionally biased region" description="Low complexity" evidence="1">
    <location>
        <begin position="305"/>
        <end position="319"/>
    </location>
</feature>
<feature type="compositionally biased region" description="Basic residues" evidence="1">
    <location>
        <begin position="424"/>
        <end position="441"/>
    </location>
</feature>
<feature type="compositionally biased region" description="Basic residues" evidence="1">
    <location>
        <begin position="390"/>
        <end position="403"/>
    </location>
</feature>
<feature type="compositionally biased region" description="Basic and acidic residues" evidence="1">
    <location>
        <begin position="165"/>
        <end position="177"/>
    </location>
</feature>
<dbReference type="AlphaFoldDB" id="A0A6J4H537"/>
<organism evidence="2">
    <name type="scientific">uncultured Acetobacteraceae bacterium</name>
    <dbReference type="NCBI Taxonomy" id="169975"/>
    <lineage>
        <taxon>Bacteria</taxon>
        <taxon>Pseudomonadati</taxon>
        <taxon>Pseudomonadota</taxon>
        <taxon>Alphaproteobacteria</taxon>
        <taxon>Acetobacterales</taxon>
        <taxon>Acetobacteraceae</taxon>
        <taxon>environmental samples</taxon>
    </lineage>
</organism>
<feature type="non-terminal residue" evidence="2">
    <location>
        <position position="586"/>
    </location>
</feature>
<accession>A0A6J4H537</accession>
<feature type="non-terminal residue" evidence="2">
    <location>
        <position position="1"/>
    </location>
</feature>
<feature type="compositionally biased region" description="Basic and acidic residues" evidence="1">
    <location>
        <begin position="38"/>
        <end position="54"/>
    </location>
</feature>
<feature type="region of interest" description="Disordered" evidence="1">
    <location>
        <begin position="1"/>
        <end position="107"/>
    </location>
</feature>